<dbReference type="SUPFAM" id="SSF51161">
    <property type="entry name" value="Trimeric LpxA-like enzymes"/>
    <property type="match status" value="1"/>
</dbReference>
<dbReference type="InterPro" id="IPR001451">
    <property type="entry name" value="Hexapep"/>
</dbReference>
<gene>
    <name evidence="1" type="ORF">METZ01_LOCUS214283</name>
</gene>
<proteinExistence type="predicted"/>
<evidence type="ECO:0000313" key="1">
    <source>
        <dbReference type="EMBL" id="SVB61429.1"/>
    </source>
</evidence>
<feature type="non-terminal residue" evidence="1">
    <location>
        <position position="1"/>
    </location>
</feature>
<accession>A0A382FFL2</accession>
<dbReference type="InterPro" id="IPR011004">
    <property type="entry name" value="Trimer_LpxA-like_sf"/>
</dbReference>
<dbReference type="Gene3D" id="2.160.10.10">
    <property type="entry name" value="Hexapeptide repeat proteins"/>
    <property type="match status" value="1"/>
</dbReference>
<evidence type="ECO:0008006" key="2">
    <source>
        <dbReference type="Google" id="ProtNLM"/>
    </source>
</evidence>
<dbReference type="AlphaFoldDB" id="A0A382FFL2"/>
<sequence length="112" mass="11785">VVRRVAAVASRVAAVGPNDPPAKHFGRFGDGTLLGWPTGSVFGERWIWIGCDTLIAPHVTLSAGMGPGQEMVTEPVVRIGDRCLIGRGTAIVGHLAVDIGDDVYTGMNVYIT</sequence>
<dbReference type="Pfam" id="PF14602">
    <property type="entry name" value="Hexapep_2"/>
    <property type="match status" value="1"/>
</dbReference>
<protein>
    <recommendedName>
        <fullName evidence="2">Acetyltransferase</fullName>
    </recommendedName>
</protein>
<reference evidence="1" key="1">
    <citation type="submission" date="2018-05" db="EMBL/GenBank/DDBJ databases">
        <authorList>
            <person name="Lanie J.A."/>
            <person name="Ng W.-L."/>
            <person name="Kazmierczak K.M."/>
            <person name="Andrzejewski T.M."/>
            <person name="Davidsen T.M."/>
            <person name="Wayne K.J."/>
            <person name="Tettelin H."/>
            <person name="Glass J.I."/>
            <person name="Rusch D."/>
            <person name="Podicherti R."/>
            <person name="Tsui H.-C.T."/>
            <person name="Winkler M.E."/>
        </authorList>
    </citation>
    <scope>NUCLEOTIDE SEQUENCE</scope>
</reference>
<organism evidence="1">
    <name type="scientific">marine metagenome</name>
    <dbReference type="NCBI Taxonomy" id="408172"/>
    <lineage>
        <taxon>unclassified sequences</taxon>
        <taxon>metagenomes</taxon>
        <taxon>ecological metagenomes</taxon>
    </lineage>
</organism>
<dbReference type="EMBL" id="UINC01049531">
    <property type="protein sequence ID" value="SVB61429.1"/>
    <property type="molecule type" value="Genomic_DNA"/>
</dbReference>
<name>A0A382FFL2_9ZZZZ</name>
<feature type="non-terminal residue" evidence="1">
    <location>
        <position position="112"/>
    </location>
</feature>